<dbReference type="EMBL" id="LATX01001438">
    <property type="protein sequence ID" value="KTB41646.1"/>
    <property type="molecule type" value="Genomic_DNA"/>
</dbReference>
<name>A0A0W0FZE9_MONRR</name>
<proteinExistence type="inferred from homology"/>
<accession>A0A0W0FZE9</accession>
<dbReference type="eggNOG" id="ENOG502S9FN">
    <property type="taxonomic scope" value="Eukaryota"/>
</dbReference>
<evidence type="ECO:0000256" key="4">
    <source>
        <dbReference type="ARBA" id="ARBA00023136"/>
    </source>
</evidence>
<comment type="similarity">
    <text evidence="5">Belongs to the class VI-like SAM-binding methyltransferase superfamily. Isoprenylcysteine carboxyl methyltransferase family.</text>
</comment>
<dbReference type="GO" id="GO:0005789">
    <property type="term" value="C:endoplasmic reticulum membrane"/>
    <property type="evidence" value="ECO:0007669"/>
    <property type="project" value="UniProtKB-SubCell"/>
</dbReference>
<protein>
    <recommendedName>
        <fullName evidence="5">Protein-S-isoprenylcysteine O-methyltransferase</fullName>
        <ecNumber evidence="5">2.1.1.100</ecNumber>
    </recommendedName>
</protein>
<gene>
    <name evidence="7" type="ORF">WG66_5795</name>
</gene>
<feature type="transmembrane region" description="Helical" evidence="5">
    <location>
        <begin position="197"/>
        <end position="218"/>
    </location>
</feature>
<dbReference type="Gene3D" id="1.20.120.1630">
    <property type="match status" value="1"/>
</dbReference>
<keyword evidence="3 5" id="KW-1133">Transmembrane helix</keyword>
<reference evidence="7 8" key="1">
    <citation type="submission" date="2015-12" db="EMBL/GenBank/DDBJ databases">
        <title>Draft genome sequence of Moniliophthora roreri, the causal agent of frosty pod rot of cacao.</title>
        <authorList>
            <person name="Aime M.C."/>
            <person name="Diaz-Valderrama J.R."/>
            <person name="Kijpornyongpan T."/>
            <person name="Phillips-Mora W."/>
        </authorList>
    </citation>
    <scope>NUCLEOTIDE SEQUENCE [LARGE SCALE GENOMIC DNA]</scope>
    <source>
        <strain evidence="7 8">MCA 2952</strain>
    </source>
</reference>
<keyword evidence="2 5" id="KW-0812">Transmembrane</keyword>
<dbReference type="AlphaFoldDB" id="A0A0W0FZE9"/>
<comment type="caution">
    <text evidence="7">The sequence shown here is derived from an EMBL/GenBank/DDBJ whole genome shotgun (WGS) entry which is preliminary data.</text>
</comment>
<dbReference type="EC" id="2.1.1.100" evidence="5"/>
<dbReference type="PANTHER" id="PTHR12714:SF9">
    <property type="entry name" value="PROTEIN-S-ISOPRENYLCYSTEINE O-METHYLTRANSFERASE"/>
    <property type="match status" value="1"/>
</dbReference>
<keyword evidence="5" id="KW-0949">S-adenosyl-L-methionine</keyword>
<evidence type="ECO:0000256" key="1">
    <source>
        <dbReference type="ARBA" id="ARBA00004141"/>
    </source>
</evidence>
<dbReference type="GO" id="GO:0004671">
    <property type="term" value="F:protein C-terminal S-isoprenylcysteine carboxyl O-methyltransferase activity"/>
    <property type="evidence" value="ECO:0007669"/>
    <property type="project" value="UniProtKB-EC"/>
</dbReference>
<sequence>MERPLYALLRLPLIAGTAWAITITMTPPNAAPLPEHRVERLATERYLLPGFTSWVPTLGKVRVAIHRSSLNIFWIFFLCESSAIIGAQFRTFQGCLPFVTPVSLAASTMALAGGLIRRSCYLHLSKLFTFDLAILPDHRLVTSGPYAVVRHPSYSGALLSAAGAVIMFLGSRGSWLIECSGLISDNVKLWFGPGLNSLSTFAAIFGSVTSLGLVFMLPRAQKEDEMMKRQFGKEWEDWSRLVRWRLVPGVY</sequence>
<feature type="transmembrane region" description="Helical" evidence="5">
    <location>
        <begin position="157"/>
        <end position="177"/>
    </location>
</feature>
<dbReference type="Pfam" id="PF04140">
    <property type="entry name" value="ICMT"/>
    <property type="match status" value="1"/>
</dbReference>
<keyword evidence="4 5" id="KW-0472">Membrane</keyword>
<feature type="signal peptide" evidence="6">
    <location>
        <begin position="1"/>
        <end position="20"/>
    </location>
</feature>
<feature type="transmembrane region" description="Helical" evidence="5">
    <location>
        <begin position="98"/>
        <end position="116"/>
    </location>
</feature>
<organism evidence="7 8">
    <name type="scientific">Moniliophthora roreri</name>
    <name type="common">Frosty pod rot fungus</name>
    <name type="synonym">Monilia roreri</name>
    <dbReference type="NCBI Taxonomy" id="221103"/>
    <lineage>
        <taxon>Eukaryota</taxon>
        <taxon>Fungi</taxon>
        <taxon>Dikarya</taxon>
        <taxon>Basidiomycota</taxon>
        <taxon>Agaricomycotina</taxon>
        <taxon>Agaricomycetes</taxon>
        <taxon>Agaricomycetidae</taxon>
        <taxon>Agaricales</taxon>
        <taxon>Marasmiineae</taxon>
        <taxon>Marasmiaceae</taxon>
        <taxon>Moniliophthora</taxon>
    </lineage>
</organism>
<feature type="transmembrane region" description="Helical" evidence="5">
    <location>
        <begin position="72"/>
        <end position="92"/>
    </location>
</feature>
<keyword evidence="5" id="KW-0489">Methyltransferase</keyword>
<evidence type="ECO:0000256" key="3">
    <source>
        <dbReference type="ARBA" id="ARBA00022989"/>
    </source>
</evidence>
<feature type="chain" id="PRO_5006902229" description="Protein-S-isoprenylcysteine O-methyltransferase" evidence="6">
    <location>
        <begin position="21"/>
        <end position="251"/>
    </location>
</feature>
<dbReference type="GO" id="GO:0032259">
    <property type="term" value="P:methylation"/>
    <property type="evidence" value="ECO:0007669"/>
    <property type="project" value="UniProtKB-KW"/>
</dbReference>
<evidence type="ECO:0000256" key="5">
    <source>
        <dbReference type="RuleBase" id="RU362022"/>
    </source>
</evidence>
<comment type="catalytic activity">
    <reaction evidence="5">
        <text>[protein]-C-terminal S-[(2E,6E)-farnesyl]-L-cysteine + S-adenosyl-L-methionine = [protein]-C-terminal S-[(2E,6E)-farnesyl]-L-cysteine methyl ester + S-adenosyl-L-homocysteine</text>
        <dbReference type="Rhea" id="RHEA:21672"/>
        <dbReference type="Rhea" id="RHEA-COMP:12125"/>
        <dbReference type="Rhea" id="RHEA-COMP:12126"/>
        <dbReference type="ChEBI" id="CHEBI:57856"/>
        <dbReference type="ChEBI" id="CHEBI:59789"/>
        <dbReference type="ChEBI" id="CHEBI:90510"/>
        <dbReference type="ChEBI" id="CHEBI:90511"/>
        <dbReference type="EC" id="2.1.1.100"/>
    </reaction>
</comment>
<comment type="subcellular location">
    <subcellularLocation>
        <location evidence="5">Endoplasmic reticulum membrane</location>
        <topology evidence="5">Multi-pass membrane protein</topology>
    </subcellularLocation>
    <subcellularLocation>
        <location evidence="1">Membrane</location>
        <topology evidence="1">Multi-pass membrane protein</topology>
    </subcellularLocation>
</comment>
<dbReference type="Proteomes" id="UP000054988">
    <property type="component" value="Unassembled WGS sequence"/>
</dbReference>
<evidence type="ECO:0000256" key="2">
    <source>
        <dbReference type="ARBA" id="ARBA00022692"/>
    </source>
</evidence>
<evidence type="ECO:0000313" key="8">
    <source>
        <dbReference type="Proteomes" id="UP000054988"/>
    </source>
</evidence>
<dbReference type="InterPro" id="IPR007269">
    <property type="entry name" value="ICMT_MeTrfase"/>
</dbReference>
<evidence type="ECO:0000256" key="6">
    <source>
        <dbReference type="SAM" id="SignalP"/>
    </source>
</evidence>
<keyword evidence="5" id="KW-0808">Transferase</keyword>
<keyword evidence="6" id="KW-0732">Signal</keyword>
<keyword evidence="5" id="KW-0256">Endoplasmic reticulum</keyword>
<evidence type="ECO:0000313" key="7">
    <source>
        <dbReference type="EMBL" id="KTB41646.1"/>
    </source>
</evidence>
<dbReference type="PANTHER" id="PTHR12714">
    <property type="entry name" value="PROTEIN-S ISOPRENYLCYSTEINE O-METHYLTRANSFERASE"/>
    <property type="match status" value="1"/>
</dbReference>